<evidence type="ECO:0008006" key="4">
    <source>
        <dbReference type="Google" id="ProtNLM"/>
    </source>
</evidence>
<dbReference type="AlphaFoldDB" id="A0A0G3XEY0"/>
<dbReference type="SUPFAM" id="SSF54427">
    <property type="entry name" value="NTF2-like"/>
    <property type="match status" value="1"/>
</dbReference>
<keyword evidence="1" id="KW-0732">Signal</keyword>
<dbReference type="InterPro" id="IPR032710">
    <property type="entry name" value="NTF2-like_dom_sf"/>
</dbReference>
<evidence type="ECO:0000313" key="2">
    <source>
        <dbReference type="EMBL" id="AKM09154.1"/>
    </source>
</evidence>
<sequence>MMRIAVALAAALALAGCAAGGQRGPDRGPALKPIAEPGKVVATEIAFAQMAQEEGQWTAFAEYAADDGVMFVPEKVNAQDWLKKRPNPAQSVAWQPHEVWSSCDGSIGVTRGAWQRPDGSVGWFTTVWHRQKDGEYRWVMDHGDAAAKPLAEPEMIEAHVAECPTQPWAPSEDLLEGVPGNGEFFGGASDDGTLRWGGRVDRWGGRIVTIDVWDGAEFQRVLHQTIAPPQQP</sequence>
<feature type="signal peptide" evidence="1">
    <location>
        <begin position="1"/>
        <end position="18"/>
    </location>
</feature>
<evidence type="ECO:0000313" key="3">
    <source>
        <dbReference type="Proteomes" id="UP000035287"/>
    </source>
</evidence>
<proteinExistence type="predicted"/>
<dbReference type="PATRIC" id="fig|1348774.3.peg.606"/>
<protein>
    <recommendedName>
        <fullName evidence="4">DUF4440 domain-containing protein</fullName>
    </recommendedName>
</protein>
<dbReference type="KEGG" id="cna:AB433_02880"/>
<organism evidence="2 3">
    <name type="scientific">Croceicoccus naphthovorans</name>
    <dbReference type="NCBI Taxonomy" id="1348774"/>
    <lineage>
        <taxon>Bacteria</taxon>
        <taxon>Pseudomonadati</taxon>
        <taxon>Pseudomonadota</taxon>
        <taxon>Alphaproteobacteria</taxon>
        <taxon>Sphingomonadales</taxon>
        <taxon>Erythrobacteraceae</taxon>
        <taxon>Croceicoccus</taxon>
    </lineage>
</organism>
<keyword evidence="3" id="KW-1185">Reference proteome</keyword>
<name>A0A0G3XEY0_9SPHN</name>
<dbReference type="STRING" id="1348774.AB433_02880"/>
<dbReference type="EMBL" id="CP011770">
    <property type="protein sequence ID" value="AKM09154.1"/>
    <property type="molecule type" value="Genomic_DNA"/>
</dbReference>
<reference evidence="2 3" key="1">
    <citation type="submission" date="2015-06" db="EMBL/GenBank/DDBJ databases">
        <authorList>
            <person name="Zeng Y."/>
            <person name="Huang Y."/>
        </authorList>
    </citation>
    <scope>NUCLEOTIDE SEQUENCE [LARGE SCALE GENOMIC DNA]</scope>
    <source>
        <strain evidence="2 3">PQ-2</strain>
    </source>
</reference>
<dbReference type="Proteomes" id="UP000035287">
    <property type="component" value="Chromosome"/>
</dbReference>
<accession>A0A0G3XEY0</accession>
<gene>
    <name evidence="2" type="ORF">AB433_02880</name>
</gene>
<feature type="chain" id="PRO_5002561765" description="DUF4440 domain-containing protein" evidence="1">
    <location>
        <begin position="19"/>
        <end position="232"/>
    </location>
</feature>
<dbReference type="PROSITE" id="PS51257">
    <property type="entry name" value="PROKAR_LIPOPROTEIN"/>
    <property type="match status" value="1"/>
</dbReference>
<evidence type="ECO:0000256" key="1">
    <source>
        <dbReference type="SAM" id="SignalP"/>
    </source>
</evidence>
<dbReference type="Gene3D" id="3.10.450.50">
    <property type="match status" value="1"/>
</dbReference>